<dbReference type="AlphaFoldDB" id="A0A2T7PYJ6"/>
<comment type="caution">
    <text evidence="2">The sequence shown here is derived from an EMBL/GenBank/DDBJ whole genome shotgun (WGS) entry which is preliminary data.</text>
</comment>
<feature type="compositionally biased region" description="Gly residues" evidence="1">
    <location>
        <begin position="22"/>
        <end position="55"/>
    </location>
</feature>
<evidence type="ECO:0000313" key="3">
    <source>
        <dbReference type="Proteomes" id="UP000245119"/>
    </source>
</evidence>
<reference evidence="2 3" key="1">
    <citation type="submission" date="2018-04" db="EMBL/GenBank/DDBJ databases">
        <title>The genome of golden apple snail Pomacea canaliculata provides insight into stress tolerance and invasive adaptation.</title>
        <authorList>
            <person name="Liu C."/>
            <person name="Liu B."/>
            <person name="Ren Y."/>
            <person name="Zhang Y."/>
            <person name="Wang H."/>
            <person name="Li S."/>
            <person name="Jiang F."/>
            <person name="Yin L."/>
            <person name="Zhang G."/>
            <person name="Qian W."/>
            <person name="Fan W."/>
        </authorList>
    </citation>
    <scope>NUCLEOTIDE SEQUENCE [LARGE SCALE GENOMIC DNA]</scope>
    <source>
        <strain evidence="2">SZHN2017</strain>
        <tissue evidence="2">Muscle</tissue>
    </source>
</reference>
<feature type="region of interest" description="Disordered" evidence="1">
    <location>
        <begin position="1"/>
        <end position="55"/>
    </location>
</feature>
<feature type="compositionally biased region" description="Basic residues" evidence="1">
    <location>
        <begin position="1"/>
        <end position="11"/>
    </location>
</feature>
<proteinExistence type="predicted"/>
<evidence type="ECO:0000313" key="2">
    <source>
        <dbReference type="EMBL" id="PVD38479.1"/>
    </source>
</evidence>
<sequence>MFAAPSRRHVKTPYNHENEQAAGGGGSGGGGSGGGGSGGGCGGGDRGGGGGDRGVGVGGLHGKLITLLFRFYQDARVQNL</sequence>
<dbReference type="Proteomes" id="UP000245119">
    <property type="component" value="Linkage Group LG1"/>
</dbReference>
<gene>
    <name evidence="2" type="ORF">C0Q70_01094</name>
</gene>
<dbReference type="EMBL" id="PZQS01000001">
    <property type="protein sequence ID" value="PVD38479.1"/>
    <property type="molecule type" value="Genomic_DNA"/>
</dbReference>
<organism evidence="2 3">
    <name type="scientific">Pomacea canaliculata</name>
    <name type="common">Golden apple snail</name>
    <dbReference type="NCBI Taxonomy" id="400727"/>
    <lineage>
        <taxon>Eukaryota</taxon>
        <taxon>Metazoa</taxon>
        <taxon>Spiralia</taxon>
        <taxon>Lophotrochozoa</taxon>
        <taxon>Mollusca</taxon>
        <taxon>Gastropoda</taxon>
        <taxon>Caenogastropoda</taxon>
        <taxon>Architaenioglossa</taxon>
        <taxon>Ampullarioidea</taxon>
        <taxon>Ampullariidae</taxon>
        <taxon>Pomacea</taxon>
    </lineage>
</organism>
<evidence type="ECO:0000256" key="1">
    <source>
        <dbReference type="SAM" id="MobiDB-lite"/>
    </source>
</evidence>
<protein>
    <submittedName>
        <fullName evidence="2">Uncharacterized protein</fullName>
    </submittedName>
</protein>
<name>A0A2T7PYJ6_POMCA</name>
<keyword evidence="3" id="KW-1185">Reference proteome</keyword>
<accession>A0A2T7PYJ6</accession>